<reference evidence="16 17" key="1">
    <citation type="submission" date="2018-09" db="EMBL/GenBank/DDBJ databases">
        <title>Genomic investigation of the strawberry pathogen Phytophthora fragariae indicates pathogenicity is determined by transcriptional variation in three key races.</title>
        <authorList>
            <person name="Adams T.M."/>
            <person name="Armitage A.D."/>
            <person name="Sobczyk M.K."/>
            <person name="Bates H.J."/>
            <person name="Dunwell J.M."/>
            <person name="Nellist C.F."/>
            <person name="Harrison R.J."/>
        </authorList>
    </citation>
    <scope>NUCLEOTIDE SEQUENCE [LARGE SCALE GENOMIC DNA]</scope>
    <source>
        <strain evidence="9 12">A4</strain>
        <strain evidence="8 13">BC-1</strain>
        <strain evidence="7 17">BC-23</strain>
        <strain evidence="6 11">NOV-27</strain>
        <strain evidence="5 14">NOV-5</strain>
        <strain evidence="3 15">NOV-71</strain>
        <strain evidence="1 10">NOV-9</strain>
        <strain evidence="4 18">ONT-3</strain>
        <strain evidence="2 16">SCRP245</strain>
    </source>
</reference>
<dbReference type="OrthoDB" id="10278919at2759"/>
<evidence type="ECO:0000313" key="13">
    <source>
        <dbReference type="Proteomes" id="UP000440367"/>
    </source>
</evidence>
<dbReference type="Proteomes" id="UP000440367">
    <property type="component" value="Unassembled WGS sequence"/>
</dbReference>
<dbReference type="EMBL" id="QXGC01000556">
    <property type="protein sequence ID" value="KAE9229993.1"/>
    <property type="molecule type" value="Genomic_DNA"/>
</dbReference>
<evidence type="ECO:0000313" key="3">
    <source>
        <dbReference type="EMBL" id="KAE9110465.1"/>
    </source>
</evidence>
<dbReference type="EMBL" id="QXGA01000312">
    <property type="protein sequence ID" value="KAE9148043.1"/>
    <property type="molecule type" value="Genomic_DNA"/>
</dbReference>
<evidence type="ECO:0000313" key="7">
    <source>
        <dbReference type="EMBL" id="KAE9229993.1"/>
    </source>
</evidence>
<evidence type="ECO:0000313" key="4">
    <source>
        <dbReference type="EMBL" id="KAE9114252.1"/>
    </source>
</evidence>
<evidence type="ECO:0000313" key="5">
    <source>
        <dbReference type="EMBL" id="KAE9148043.1"/>
    </source>
</evidence>
<comment type="caution">
    <text evidence="2">The sequence shown here is derived from an EMBL/GenBank/DDBJ whole genome shotgun (WGS) entry which is preliminary data.</text>
</comment>
<dbReference type="EMBL" id="QXGD01000549">
    <property type="protein sequence ID" value="KAE9234501.1"/>
    <property type="molecule type" value="Genomic_DNA"/>
</dbReference>
<protein>
    <submittedName>
        <fullName evidence="2">Uncharacterized protein</fullName>
    </submittedName>
</protein>
<evidence type="ECO:0000313" key="10">
    <source>
        <dbReference type="Proteomes" id="UP000429523"/>
    </source>
</evidence>
<dbReference type="AlphaFoldDB" id="A0A6A3KJN6"/>
<dbReference type="EMBL" id="QXFX01000476">
    <property type="protein sequence ID" value="KAE9114252.1"/>
    <property type="molecule type" value="Genomic_DNA"/>
</dbReference>
<dbReference type="EMBL" id="QXGE01000561">
    <property type="protein sequence ID" value="KAE9308992.1"/>
    <property type="molecule type" value="Genomic_DNA"/>
</dbReference>
<dbReference type="EMBL" id="QXGB01000450">
    <property type="protein sequence ID" value="KAE9214461.1"/>
    <property type="molecule type" value="Genomic_DNA"/>
</dbReference>
<evidence type="ECO:0000313" key="9">
    <source>
        <dbReference type="EMBL" id="KAE9308992.1"/>
    </source>
</evidence>
<dbReference type="Proteomes" id="UP000441208">
    <property type="component" value="Unassembled WGS sequence"/>
</dbReference>
<dbReference type="Proteomes" id="UP000433483">
    <property type="component" value="Unassembled WGS sequence"/>
</dbReference>
<proteinExistence type="predicted"/>
<dbReference type="Proteomes" id="UP000488956">
    <property type="component" value="Unassembled WGS sequence"/>
</dbReference>
<evidence type="ECO:0000313" key="18">
    <source>
        <dbReference type="Proteomes" id="UP000488956"/>
    </source>
</evidence>
<dbReference type="Proteomes" id="UP000460718">
    <property type="component" value="Unassembled WGS sequence"/>
</dbReference>
<dbReference type="EMBL" id="QXFW01000626">
    <property type="protein sequence ID" value="KAE9007002.1"/>
    <property type="molecule type" value="Genomic_DNA"/>
</dbReference>
<name>A0A6A3KJN6_9STRA</name>
<organism evidence="2 16">
    <name type="scientific">Phytophthora fragariae</name>
    <dbReference type="NCBI Taxonomy" id="53985"/>
    <lineage>
        <taxon>Eukaryota</taxon>
        <taxon>Sar</taxon>
        <taxon>Stramenopiles</taxon>
        <taxon>Oomycota</taxon>
        <taxon>Peronosporomycetes</taxon>
        <taxon>Peronosporales</taxon>
        <taxon>Peronosporaceae</taxon>
        <taxon>Phytophthora</taxon>
    </lineage>
</organism>
<evidence type="ECO:0000313" key="1">
    <source>
        <dbReference type="EMBL" id="KAE8939139.1"/>
    </source>
</evidence>
<dbReference type="EMBL" id="QXFZ01000605">
    <property type="protein sequence ID" value="KAE9110465.1"/>
    <property type="molecule type" value="Genomic_DNA"/>
</dbReference>
<evidence type="ECO:0000313" key="2">
    <source>
        <dbReference type="EMBL" id="KAE9007002.1"/>
    </source>
</evidence>
<sequence>MKSAAVQSAAFSGTWCCTHQSDAACSCLLRSVKIVGAGVIVLLVDTSSRQGFLAKKVVIARCFLLPDIELNVLE</sequence>
<evidence type="ECO:0000313" key="12">
    <source>
        <dbReference type="Proteomes" id="UP000437068"/>
    </source>
</evidence>
<keyword evidence="11" id="KW-1185">Reference proteome</keyword>
<evidence type="ECO:0000313" key="11">
    <source>
        <dbReference type="Proteomes" id="UP000433483"/>
    </source>
</evidence>
<evidence type="ECO:0000313" key="6">
    <source>
        <dbReference type="EMBL" id="KAE9214461.1"/>
    </source>
</evidence>
<dbReference type="EMBL" id="QXGF01000510">
    <property type="protein sequence ID" value="KAE8939139.1"/>
    <property type="molecule type" value="Genomic_DNA"/>
</dbReference>
<dbReference type="Proteomes" id="UP000440732">
    <property type="component" value="Unassembled WGS sequence"/>
</dbReference>
<dbReference type="Proteomes" id="UP000429523">
    <property type="component" value="Unassembled WGS sequence"/>
</dbReference>
<evidence type="ECO:0000313" key="16">
    <source>
        <dbReference type="Proteomes" id="UP000460718"/>
    </source>
</evidence>
<evidence type="ECO:0000313" key="8">
    <source>
        <dbReference type="EMBL" id="KAE9234501.1"/>
    </source>
</evidence>
<dbReference type="Proteomes" id="UP000437068">
    <property type="component" value="Unassembled WGS sequence"/>
</dbReference>
<evidence type="ECO:0000313" key="15">
    <source>
        <dbReference type="Proteomes" id="UP000441208"/>
    </source>
</evidence>
<dbReference type="Proteomes" id="UP000476176">
    <property type="component" value="Unassembled WGS sequence"/>
</dbReference>
<evidence type="ECO:0000313" key="17">
    <source>
        <dbReference type="Proteomes" id="UP000476176"/>
    </source>
</evidence>
<gene>
    <name evidence="9" type="ORF">PF001_g10897</name>
    <name evidence="8" type="ORF">PF002_g11790</name>
    <name evidence="7" type="ORF">PF004_g10612</name>
    <name evidence="6" type="ORF">PF005_g9817</name>
    <name evidence="5" type="ORF">PF006_g7331</name>
    <name evidence="3" type="ORF">PF007_g11847</name>
    <name evidence="1" type="ORF">PF009_g11016</name>
    <name evidence="4" type="ORF">PF010_g9772</name>
    <name evidence="2" type="ORF">PF011_g11319</name>
</gene>
<accession>A0A6A3KJN6</accession>
<evidence type="ECO:0000313" key="14">
    <source>
        <dbReference type="Proteomes" id="UP000440732"/>
    </source>
</evidence>